<proteinExistence type="predicted"/>
<organism evidence="1 2">
    <name type="scientific">Didymodactylos carnosus</name>
    <dbReference type="NCBI Taxonomy" id="1234261"/>
    <lineage>
        <taxon>Eukaryota</taxon>
        <taxon>Metazoa</taxon>
        <taxon>Spiralia</taxon>
        <taxon>Gnathifera</taxon>
        <taxon>Rotifera</taxon>
        <taxon>Eurotatoria</taxon>
        <taxon>Bdelloidea</taxon>
        <taxon>Philodinida</taxon>
        <taxon>Philodinidae</taxon>
        <taxon>Didymodactylos</taxon>
    </lineage>
</organism>
<dbReference type="EMBL" id="CAJOBC010030778">
    <property type="protein sequence ID" value="CAF4089079.1"/>
    <property type="molecule type" value="Genomic_DNA"/>
</dbReference>
<dbReference type="Proteomes" id="UP000681722">
    <property type="component" value="Unassembled WGS sequence"/>
</dbReference>
<gene>
    <name evidence="1" type="ORF">SRO942_LOCUS28246</name>
</gene>
<reference evidence="1" key="1">
    <citation type="submission" date="2021-02" db="EMBL/GenBank/DDBJ databases">
        <authorList>
            <person name="Nowell W R."/>
        </authorList>
    </citation>
    <scope>NUCLEOTIDE SEQUENCE</scope>
</reference>
<feature type="non-terminal residue" evidence="1">
    <location>
        <position position="1"/>
    </location>
</feature>
<comment type="caution">
    <text evidence="1">The sequence shown here is derived from an EMBL/GenBank/DDBJ whole genome shotgun (WGS) entry which is preliminary data.</text>
</comment>
<protein>
    <submittedName>
        <fullName evidence="1">Uncharacterized protein</fullName>
    </submittedName>
</protein>
<sequence>ETNRSPFDFAEGEIDFN</sequence>
<dbReference type="AlphaFoldDB" id="A0A8S2Q9W8"/>
<evidence type="ECO:0000313" key="1">
    <source>
        <dbReference type="EMBL" id="CAF4089079.1"/>
    </source>
</evidence>
<name>A0A8S2Q9W8_9BILA</name>
<evidence type="ECO:0000313" key="2">
    <source>
        <dbReference type="Proteomes" id="UP000681722"/>
    </source>
</evidence>
<accession>A0A8S2Q9W8</accession>